<dbReference type="RefSeq" id="WP_072639700.1">
    <property type="nucleotide sequence ID" value="NZ_CP018228.1"/>
</dbReference>
<evidence type="ECO:0000313" key="1">
    <source>
        <dbReference type="EMBL" id="API53354.1"/>
    </source>
</evidence>
<name>A0A1L3ZCG9_RHILE</name>
<evidence type="ECO:0000313" key="2">
    <source>
        <dbReference type="Proteomes" id="UP000183050"/>
    </source>
</evidence>
<dbReference type="Proteomes" id="UP000183050">
    <property type="component" value="Chromosome"/>
</dbReference>
<reference evidence="1 2" key="1">
    <citation type="submission" date="2016-11" db="EMBL/GenBank/DDBJ databases">
        <title>Rhizobium leguminosarum bv. viciae strain Vaf12 isolated from Vavilovia formosa root nodules from Russia, Dagestan.</title>
        <authorList>
            <person name="Kimeklis A."/>
        </authorList>
    </citation>
    <scope>NUCLEOTIDE SEQUENCE [LARGE SCALE GENOMIC DNA]</scope>
    <source>
        <strain evidence="1 2">Vaf-108</strain>
    </source>
</reference>
<proteinExistence type="predicted"/>
<dbReference type="AlphaFoldDB" id="A0A1L3ZCG9"/>
<sequence>MTSESPSPPVLVYIPNQRGSHLASEVLRSSGFDVRSAETIPQLELALELLLYKVIVTTTSKIGEVRDLSNLPVVNIQAFVLPNMDASTAEQSSFFDRAAFLKRVQILSDPR</sequence>
<dbReference type="EMBL" id="CP018228">
    <property type="protein sequence ID" value="API53354.1"/>
    <property type="molecule type" value="Genomic_DNA"/>
</dbReference>
<protein>
    <submittedName>
        <fullName evidence="1">Uncharacterized protein</fullName>
    </submittedName>
</protein>
<accession>A0A1L3ZCG9</accession>
<gene>
    <name evidence="1" type="ORF">BMW22_18540</name>
</gene>
<organism evidence="1 2">
    <name type="scientific">Rhizobium leguminosarum</name>
    <dbReference type="NCBI Taxonomy" id="384"/>
    <lineage>
        <taxon>Bacteria</taxon>
        <taxon>Pseudomonadati</taxon>
        <taxon>Pseudomonadota</taxon>
        <taxon>Alphaproteobacteria</taxon>
        <taxon>Hyphomicrobiales</taxon>
        <taxon>Rhizobiaceae</taxon>
        <taxon>Rhizobium/Agrobacterium group</taxon>
        <taxon>Rhizobium</taxon>
    </lineage>
</organism>